<proteinExistence type="predicted"/>
<dbReference type="EMBL" id="JAGHQM010000586">
    <property type="protein sequence ID" value="KAH0559489.1"/>
    <property type="molecule type" value="Genomic_DNA"/>
</dbReference>
<sequence length="625" mass="68725">MPSRDTIVVRNLPQLTTEADIRAFFNTRIKNAGSEVFSLVDDSQRIAGRLKCAIVELNHGAKGKALEYNGHEFIPAAAGGGKSKIEIDASSVGAVTLASHRNPKFDLYFVHGPGGDAFSSWVNESTRHMWTRDSFPLQCINSGVRGRFSTLGYDAKILDKKSKSFQRAAEEILNHVRVDRPQGCTLPIFFVCHSVGGIVVTQALTLALTKPTIQPELQFIRQMVRGVVYFGTPLQGTLNAGLTTPVVSLVGGLTRVQTNFLSDSKLFSKKLPQLMMNFNSIRNEEDIEVLVFIEHLLDGPTRTTRISAALPFTPPVVSIGINASHRDMVKFANGNEAREISTEIVNMIQRKLNIPVTPSLNLPPSSGLTVLQPPGYEGKEAPGTDDNKGFGRLALLDTIFVIDDTGSMQVAADSNDPAGPDRKSRWNVLTQSMQYIANIAAEYAPDGVGIYFLKSTHLNKTNIKSGQEVLNLLAQVDLGQGMGGTYFATALAEILGPYAARYRDFFEAAKRRRKADRVRPLNVIVLTDGKADDASSTKRIIIRIGKQLDDMFASDSQIGLQFLQVGDDQDAAEWLKSLDNDLESEHDIRDYVDTRAFDDPQNSPDFTKNLREILLGAIDRDIDNQ</sequence>
<dbReference type="PANTHER" id="PTHR34706">
    <property type="entry name" value="SLR1338 PROTEIN"/>
    <property type="match status" value="1"/>
</dbReference>
<protein>
    <recommendedName>
        <fullName evidence="1">VWFA domain-containing protein</fullName>
    </recommendedName>
</protein>
<organism evidence="2 3">
    <name type="scientific">Trichoglossum hirsutum</name>
    <dbReference type="NCBI Taxonomy" id="265104"/>
    <lineage>
        <taxon>Eukaryota</taxon>
        <taxon>Fungi</taxon>
        <taxon>Dikarya</taxon>
        <taxon>Ascomycota</taxon>
        <taxon>Pezizomycotina</taxon>
        <taxon>Geoglossomycetes</taxon>
        <taxon>Geoglossales</taxon>
        <taxon>Geoglossaceae</taxon>
        <taxon>Trichoglossum</taxon>
    </lineage>
</organism>
<dbReference type="Proteomes" id="UP000750711">
    <property type="component" value="Unassembled WGS sequence"/>
</dbReference>
<dbReference type="PROSITE" id="PS50234">
    <property type="entry name" value="VWFA"/>
    <property type="match status" value="1"/>
</dbReference>
<keyword evidence="3" id="KW-1185">Reference proteome</keyword>
<accession>A0A9P8LBV7</accession>
<comment type="caution">
    <text evidence="2">The sequence shown here is derived from an EMBL/GenBank/DDBJ whole genome shotgun (WGS) entry which is preliminary data.</text>
</comment>
<gene>
    <name evidence="2" type="ORF">GP486_003997</name>
</gene>
<dbReference type="InterPro" id="IPR029058">
    <property type="entry name" value="AB_hydrolase_fold"/>
</dbReference>
<name>A0A9P8LBV7_9PEZI</name>
<dbReference type="SMART" id="SM00327">
    <property type="entry name" value="VWA"/>
    <property type="match status" value="1"/>
</dbReference>
<dbReference type="AlphaFoldDB" id="A0A9P8LBV7"/>
<dbReference type="InterPro" id="IPR002035">
    <property type="entry name" value="VWF_A"/>
</dbReference>
<evidence type="ECO:0000313" key="2">
    <source>
        <dbReference type="EMBL" id="KAH0559489.1"/>
    </source>
</evidence>
<dbReference type="PANTHER" id="PTHR34706:SF1">
    <property type="entry name" value="VWFA DOMAIN-CONTAINING PROTEIN"/>
    <property type="match status" value="1"/>
</dbReference>
<dbReference type="SUPFAM" id="SSF53300">
    <property type="entry name" value="vWA-like"/>
    <property type="match status" value="1"/>
</dbReference>
<feature type="domain" description="VWFA" evidence="1">
    <location>
        <begin position="397"/>
        <end position="618"/>
    </location>
</feature>
<dbReference type="SUPFAM" id="SSF53474">
    <property type="entry name" value="alpha/beta-Hydrolases"/>
    <property type="match status" value="1"/>
</dbReference>
<evidence type="ECO:0000259" key="1">
    <source>
        <dbReference type="PROSITE" id="PS50234"/>
    </source>
</evidence>
<dbReference type="Gene3D" id="3.40.50.410">
    <property type="entry name" value="von Willebrand factor, type A domain"/>
    <property type="match status" value="1"/>
</dbReference>
<reference evidence="2" key="1">
    <citation type="submission" date="2021-03" db="EMBL/GenBank/DDBJ databases">
        <title>Comparative genomics and phylogenomic investigation of the class Geoglossomycetes provide insights into ecological specialization and systematics.</title>
        <authorList>
            <person name="Melie T."/>
            <person name="Pirro S."/>
            <person name="Miller A.N."/>
            <person name="Quandt A."/>
        </authorList>
    </citation>
    <scope>NUCLEOTIDE SEQUENCE</scope>
    <source>
        <strain evidence="2">CAQ_001_2017</strain>
    </source>
</reference>
<evidence type="ECO:0000313" key="3">
    <source>
        <dbReference type="Proteomes" id="UP000750711"/>
    </source>
</evidence>
<dbReference type="Gene3D" id="3.40.50.1820">
    <property type="entry name" value="alpha/beta hydrolase"/>
    <property type="match status" value="1"/>
</dbReference>
<dbReference type="InterPro" id="IPR036465">
    <property type="entry name" value="vWFA_dom_sf"/>
</dbReference>